<protein>
    <recommendedName>
        <fullName evidence="8">G-protein coupled receptors family 1 profile domain-containing protein</fullName>
    </recommendedName>
</protein>
<proteinExistence type="predicted"/>
<evidence type="ECO:0000259" key="8">
    <source>
        <dbReference type="PROSITE" id="PS50262"/>
    </source>
</evidence>
<dbReference type="Proteomes" id="UP001208570">
    <property type="component" value="Unassembled WGS sequence"/>
</dbReference>
<dbReference type="InterPro" id="IPR002131">
    <property type="entry name" value="Gphrmn_rcpt_fam"/>
</dbReference>
<feature type="transmembrane region" description="Helical" evidence="7">
    <location>
        <begin position="206"/>
        <end position="234"/>
    </location>
</feature>
<sequence length="340" mass="38824">MGVYLLIIASVDLRYRGVYIVYDIFWRHSGLCKFAGFLSTYSSELSVATLTVITVDRFFSIIFPFRVKRLSMRDARFVMALLWMLVFGMSAIPLTKVPYFQNFYGRSGVCLALHITPEKPSGWQYSVFVFLAFNFASFLMIFISYVWMFFIARKTSAAARSPQMKSDRAMARRMTFIVLTDFCCWIPIIGLGIASLGGAKVPPQVFAWIAVFVLPLNSAINPLLYTLSTAPFLGHARRRAFKFRKSFMSSLNPATENTTKGTTFSEGRYSPGNEWARPMFRSLRAYRGVEMMYMYPVGLDKRNGMFKRNEREVRKDPRHDSSTSADCPATDVICGYESDQ</sequence>
<dbReference type="PANTHER" id="PTHR24372:SF77">
    <property type="entry name" value="G-PROTEIN COUPLED RECEPTORS FAMILY 1 PROFILE DOMAIN-CONTAINING PROTEIN"/>
    <property type="match status" value="1"/>
</dbReference>
<dbReference type="PROSITE" id="PS00237">
    <property type="entry name" value="G_PROTEIN_RECEP_F1_1"/>
    <property type="match status" value="1"/>
</dbReference>
<evidence type="ECO:0000313" key="9">
    <source>
        <dbReference type="EMBL" id="KAK2165775.1"/>
    </source>
</evidence>
<keyword evidence="2" id="KW-0433">Leucine-rich repeat</keyword>
<accession>A0AAD9NDA2</accession>
<dbReference type="GO" id="GO:0009755">
    <property type="term" value="P:hormone-mediated signaling pathway"/>
    <property type="evidence" value="ECO:0007669"/>
    <property type="project" value="TreeGrafter"/>
</dbReference>
<keyword evidence="5 7" id="KW-1133">Transmembrane helix</keyword>
<dbReference type="CDD" id="cd15137">
    <property type="entry name" value="7tmA_Relaxin_R"/>
    <property type="match status" value="1"/>
</dbReference>
<comment type="subcellular location">
    <subcellularLocation>
        <location evidence="1">Membrane</location>
    </subcellularLocation>
</comment>
<evidence type="ECO:0000256" key="3">
    <source>
        <dbReference type="ARBA" id="ARBA00022692"/>
    </source>
</evidence>
<feature type="transmembrane region" description="Helical" evidence="7">
    <location>
        <begin position="77"/>
        <end position="95"/>
    </location>
</feature>
<comment type="caution">
    <text evidence="9">The sequence shown here is derived from an EMBL/GenBank/DDBJ whole genome shotgun (WGS) entry which is preliminary data.</text>
</comment>
<dbReference type="PANTHER" id="PTHR24372">
    <property type="entry name" value="GLYCOPROTEIN HORMONE RECEPTOR"/>
    <property type="match status" value="1"/>
</dbReference>
<keyword evidence="4" id="KW-0677">Repeat</keyword>
<feature type="transmembrane region" description="Helical" evidence="7">
    <location>
        <begin position="173"/>
        <end position="194"/>
    </location>
</feature>
<feature type="transmembrane region" description="Helical" evidence="7">
    <location>
        <begin position="127"/>
        <end position="152"/>
    </location>
</feature>
<evidence type="ECO:0000256" key="6">
    <source>
        <dbReference type="ARBA" id="ARBA00023136"/>
    </source>
</evidence>
<dbReference type="Pfam" id="PF00001">
    <property type="entry name" value="7tm_1"/>
    <property type="match status" value="1"/>
</dbReference>
<dbReference type="InterPro" id="IPR017452">
    <property type="entry name" value="GPCR_Rhodpsn_7TM"/>
</dbReference>
<reference evidence="9" key="1">
    <citation type="journal article" date="2023" name="Mol. Biol. Evol.">
        <title>Third-Generation Sequencing Reveals the Adaptive Role of the Epigenome in Three Deep-Sea Polychaetes.</title>
        <authorList>
            <person name="Perez M."/>
            <person name="Aroh O."/>
            <person name="Sun Y."/>
            <person name="Lan Y."/>
            <person name="Juniper S.K."/>
            <person name="Young C.R."/>
            <person name="Angers B."/>
            <person name="Qian P.Y."/>
        </authorList>
    </citation>
    <scope>NUCLEOTIDE SEQUENCE</scope>
    <source>
        <strain evidence="9">P08H-3</strain>
    </source>
</reference>
<dbReference type="PROSITE" id="PS50262">
    <property type="entry name" value="G_PROTEIN_RECEP_F1_2"/>
    <property type="match status" value="1"/>
</dbReference>
<dbReference type="GO" id="GO:0007189">
    <property type="term" value="P:adenylate cyclase-activating G protein-coupled receptor signaling pathway"/>
    <property type="evidence" value="ECO:0007669"/>
    <property type="project" value="TreeGrafter"/>
</dbReference>
<keyword evidence="10" id="KW-1185">Reference proteome</keyword>
<evidence type="ECO:0000256" key="5">
    <source>
        <dbReference type="ARBA" id="ARBA00022989"/>
    </source>
</evidence>
<dbReference type="AlphaFoldDB" id="A0AAD9NDA2"/>
<evidence type="ECO:0000256" key="2">
    <source>
        <dbReference type="ARBA" id="ARBA00022614"/>
    </source>
</evidence>
<name>A0AAD9NDA2_9ANNE</name>
<dbReference type="PRINTS" id="PR00237">
    <property type="entry name" value="GPCRRHODOPSN"/>
</dbReference>
<evidence type="ECO:0000313" key="10">
    <source>
        <dbReference type="Proteomes" id="UP001208570"/>
    </source>
</evidence>
<dbReference type="GO" id="GO:0008528">
    <property type="term" value="F:G protein-coupled peptide receptor activity"/>
    <property type="evidence" value="ECO:0007669"/>
    <property type="project" value="TreeGrafter"/>
</dbReference>
<dbReference type="PRINTS" id="PR00373">
    <property type="entry name" value="GLYCHORMONER"/>
</dbReference>
<dbReference type="GO" id="GO:0016500">
    <property type="term" value="F:protein-hormone receptor activity"/>
    <property type="evidence" value="ECO:0007669"/>
    <property type="project" value="InterPro"/>
</dbReference>
<keyword evidence="3 7" id="KW-0812">Transmembrane</keyword>
<evidence type="ECO:0000256" key="4">
    <source>
        <dbReference type="ARBA" id="ARBA00022737"/>
    </source>
</evidence>
<dbReference type="EMBL" id="JAODUP010000045">
    <property type="protein sequence ID" value="KAK2165775.1"/>
    <property type="molecule type" value="Genomic_DNA"/>
</dbReference>
<feature type="domain" description="G-protein coupled receptors family 1 profile" evidence="8">
    <location>
        <begin position="1"/>
        <end position="225"/>
    </location>
</feature>
<dbReference type="GO" id="GO:0005886">
    <property type="term" value="C:plasma membrane"/>
    <property type="evidence" value="ECO:0007669"/>
    <property type="project" value="TreeGrafter"/>
</dbReference>
<dbReference type="Gene3D" id="1.20.1070.10">
    <property type="entry name" value="Rhodopsin 7-helix transmembrane proteins"/>
    <property type="match status" value="1"/>
</dbReference>
<keyword evidence="6 7" id="KW-0472">Membrane</keyword>
<dbReference type="InterPro" id="IPR000276">
    <property type="entry name" value="GPCR_Rhodpsn"/>
</dbReference>
<gene>
    <name evidence="9" type="ORF">LSH36_45g04017</name>
</gene>
<evidence type="ECO:0000256" key="1">
    <source>
        <dbReference type="ARBA" id="ARBA00004370"/>
    </source>
</evidence>
<evidence type="ECO:0000256" key="7">
    <source>
        <dbReference type="SAM" id="Phobius"/>
    </source>
</evidence>
<organism evidence="9 10">
    <name type="scientific">Paralvinella palmiformis</name>
    <dbReference type="NCBI Taxonomy" id="53620"/>
    <lineage>
        <taxon>Eukaryota</taxon>
        <taxon>Metazoa</taxon>
        <taxon>Spiralia</taxon>
        <taxon>Lophotrochozoa</taxon>
        <taxon>Annelida</taxon>
        <taxon>Polychaeta</taxon>
        <taxon>Sedentaria</taxon>
        <taxon>Canalipalpata</taxon>
        <taxon>Terebellida</taxon>
        <taxon>Terebelliformia</taxon>
        <taxon>Alvinellidae</taxon>
        <taxon>Paralvinella</taxon>
    </lineage>
</organism>
<dbReference type="SUPFAM" id="SSF81321">
    <property type="entry name" value="Family A G protein-coupled receptor-like"/>
    <property type="match status" value="1"/>
</dbReference>